<proteinExistence type="predicted"/>
<evidence type="ECO:0000313" key="3">
    <source>
        <dbReference type="Proteomes" id="UP000306552"/>
    </source>
</evidence>
<dbReference type="RefSeq" id="WP_138932549.1">
    <property type="nucleotide sequence ID" value="NZ_SWMU01000004.1"/>
</dbReference>
<evidence type="ECO:0000313" key="2">
    <source>
        <dbReference type="EMBL" id="TKS55721.1"/>
    </source>
</evidence>
<feature type="signal peptide" evidence="1">
    <location>
        <begin position="1"/>
        <end position="19"/>
    </location>
</feature>
<dbReference type="AlphaFoldDB" id="A0A4U5TPS2"/>
<dbReference type="Proteomes" id="UP000306552">
    <property type="component" value="Unassembled WGS sequence"/>
</dbReference>
<evidence type="ECO:0000256" key="1">
    <source>
        <dbReference type="SAM" id="SignalP"/>
    </source>
</evidence>
<sequence>MKRLIFITMLCLLSQICLAQEEINSILDSLKIVPTTISFHPKGDILISTAYNRSDKSQYMLLINKADGSVNIDTLSTSRPNRSAFSSDGEYLIHNFQDEVSGEFYTVKRKYDGPQNIGAPYYLSERLFVDNMYYYFMDDNQDFYYYTYNRENRSDGGLLYAKFENGEYQKPQMIYPDRENAVAYSPLLLDDKTMIFAQHGVSDDTFEGIHFSLKNKEGKWSDPVMLEVIPMSNVITSYDKKTIAFLVAKTGRLRFYDKSKIMFMINQNKKLTETKDQ</sequence>
<protein>
    <submittedName>
        <fullName evidence="2">Uncharacterized protein</fullName>
    </submittedName>
</protein>
<gene>
    <name evidence="2" type="ORF">FCN74_10475</name>
</gene>
<dbReference type="SUPFAM" id="SSF82171">
    <property type="entry name" value="DPP6 N-terminal domain-like"/>
    <property type="match status" value="1"/>
</dbReference>
<dbReference type="EMBL" id="SWMU01000004">
    <property type="protein sequence ID" value="TKS55721.1"/>
    <property type="molecule type" value="Genomic_DNA"/>
</dbReference>
<keyword evidence="3" id="KW-1185">Reference proteome</keyword>
<comment type="caution">
    <text evidence="2">The sequence shown here is derived from an EMBL/GenBank/DDBJ whole genome shotgun (WGS) entry which is preliminary data.</text>
</comment>
<reference evidence="2 3" key="1">
    <citation type="submission" date="2019-04" db="EMBL/GenBank/DDBJ databases">
        <title>Psychroflexus halotolerans sp. nov., isolated from a marine solar saltern.</title>
        <authorList>
            <person name="Feng X."/>
        </authorList>
    </citation>
    <scope>NUCLEOTIDE SEQUENCE [LARGE SCALE GENOMIC DNA]</scope>
    <source>
        <strain evidence="2 3">WDS2C27</strain>
    </source>
</reference>
<feature type="chain" id="PRO_5020951355" evidence="1">
    <location>
        <begin position="20"/>
        <end position="277"/>
    </location>
</feature>
<name>A0A4U5TPS2_9FLAO</name>
<organism evidence="2 3">
    <name type="scientific">Mesohalobacter halotolerans</name>
    <dbReference type="NCBI Taxonomy" id="1883405"/>
    <lineage>
        <taxon>Bacteria</taxon>
        <taxon>Pseudomonadati</taxon>
        <taxon>Bacteroidota</taxon>
        <taxon>Flavobacteriia</taxon>
        <taxon>Flavobacteriales</taxon>
        <taxon>Flavobacteriaceae</taxon>
        <taxon>Mesohalobacter</taxon>
    </lineage>
</organism>
<dbReference type="OrthoDB" id="9809364at2"/>
<accession>A0A4U5TPS2</accession>
<keyword evidence="1" id="KW-0732">Signal</keyword>